<keyword evidence="7" id="KW-0539">Nucleus</keyword>
<dbReference type="GO" id="GO:0001228">
    <property type="term" value="F:DNA-binding transcription activator activity, RNA polymerase II-specific"/>
    <property type="evidence" value="ECO:0007669"/>
    <property type="project" value="TreeGrafter"/>
</dbReference>
<gene>
    <name evidence="11" type="ORF">DSM5745_03566</name>
</gene>
<dbReference type="GO" id="GO:0090575">
    <property type="term" value="C:RNA polymerase II transcription regulator complex"/>
    <property type="evidence" value="ECO:0007669"/>
    <property type="project" value="TreeGrafter"/>
</dbReference>
<organism evidence="11 12">
    <name type="scientific">Aspergillus mulundensis</name>
    <dbReference type="NCBI Taxonomy" id="1810919"/>
    <lineage>
        <taxon>Eukaryota</taxon>
        <taxon>Fungi</taxon>
        <taxon>Dikarya</taxon>
        <taxon>Ascomycota</taxon>
        <taxon>Pezizomycotina</taxon>
        <taxon>Eurotiomycetes</taxon>
        <taxon>Eurotiomycetidae</taxon>
        <taxon>Eurotiales</taxon>
        <taxon>Aspergillaceae</taxon>
        <taxon>Aspergillus</taxon>
        <taxon>Aspergillus subgen. Nidulantes</taxon>
    </lineage>
</organism>
<evidence type="ECO:0000259" key="10">
    <source>
        <dbReference type="PROSITE" id="PS00036"/>
    </source>
</evidence>
<feature type="compositionally biased region" description="Low complexity" evidence="9">
    <location>
        <begin position="40"/>
        <end position="51"/>
    </location>
</feature>
<dbReference type="InterPro" id="IPR046347">
    <property type="entry name" value="bZIP_sf"/>
</dbReference>
<dbReference type="STRING" id="1810919.A0A3D8SL49"/>
<dbReference type="GO" id="GO:0000976">
    <property type="term" value="F:transcription cis-regulatory region binding"/>
    <property type="evidence" value="ECO:0007669"/>
    <property type="project" value="InterPro"/>
</dbReference>
<dbReference type="SUPFAM" id="SSF57959">
    <property type="entry name" value="Leucine zipper domain"/>
    <property type="match status" value="1"/>
</dbReference>
<evidence type="ECO:0000256" key="7">
    <source>
        <dbReference type="ARBA" id="ARBA00023242"/>
    </source>
</evidence>
<evidence type="ECO:0000313" key="12">
    <source>
        <dbReference type="Proteomes" id="UP000256690"/>
    </source>
</evidence>
<comment type="function">
    <text evidence="1">Putative transcription factor.</text>
</comment>
<evidence type="ECO:0000256" key="6">
    <source>
        <dbReference type="ARBA" id="ARBA00023163"/>
    </source>
</evidence>
<dbReference type="EMBL" id="PVWQ01000003">
    <property type="protein sequence ID" value="RDW86924.1"/>
    <property type="molecule type" value="Genomic_DNA"/>
</dbReference>
<evidence type="ECO:0000256" key="5">
    <source>
        <dbReference type="ARBA" id="ARBA00023125"/>
    </source>
</evidence>
<dbReference type="InterPro" id="IPR050936">
    <property type="entry name" value="AP-1-like"/>
</dbReference>
<name>A0A3D8SL49_9EURO</name>
<dbReference type="AlphaFoldDB" id="A0A3D8SL49"/>
<evidence type="ECO:0000256" key="3">
    <source>
        <dbReference type="ARBA" id="ARBA00007163"/>
    </source>
</evidence>
<reference evidence="11 12" key="1">
    <citation type="journal article" date="2018" name="IMA Fungus">
        <title>IMA Genome-F 9: Draft genome sequence of Annulohypoxylon stygium, Aspergillus mulundensis, Berkeleyomyces basicola (syn. Thielaviopsis basicola), Ceratocystis smalleyi, two Cercospora beticola strains, Coleophoma cylindrospora, Fusarium fracticaudum, Phialophora cf. hyalina, and Morchella septimelata.</title>
        <authorList>
            <person name="Wingfield B.D."/>
            <person name="Bills G.F."/>
            <person name="Dong Y."/>
            <person name="Huang W."/>
            <person name="Nel W.J."/>
            <person name="Swalarsk-Parry B.S."/>
            <person name="Vaghefi N."/>
            <person name="Wilken P.M."/>
            <person name="An Z."/>
            <person name="de Beer Z.W."/>
            <person name="De Vos L."/>
            <person name="Chen L."/>
            <person name="Duong T.A."/>
            <person name="Gao Y."/>
            <person name="Hammerbacher A."/>
            <person name="Kikkert J.R."/>
            <person name="Li Y."/>
            <person name="Li H."/>
            <person name="Li K."/>
            <person name="Li Q."/>
            <person name="Liu X."/>
            <person name="Ma X."/>
            <person name="Naidoo K."/>
            <person name="Pethybridge S.J."/>
            <person name="Sun J."/>
            <person name="Steenkamp E.T."/>
            <person name="van der Nest M.A."/>
            <person name="van Wyk S."/>
            <person name="Wingfield M.J."/>
            <person name="Xiong C."/>
            <person name="Yue Q."/>
            <person name="Zhang X."/>
        </authorList>
    </citation>
    <scope>NUCLEOTIDE SEQUENCE [LARGE SCALE GENOMIC DNA]</scope>
    <source>
        <strain evidence="11 12">DSM 5745</strain>
    </source>
</reference>
<evidence type="ECO:0000256" key="2">
    <source>
        <dbReference type="ARBA" id="ARBA00004123"/>
    </source>
</evidence>
<dbReference type="Proteomes" id="UP000256690">
    <property type="component" value="Unassembled WGS sequence"/>
</dbReference>
<dbReference type="OrthoDB" id="2593073at2759"/>
<keyword evidence="6" id="KW-0804">Transcription</keyword>
<dbReference type="InterPro" id="IPR004827">
    <property type="entry name" value="bZIP"/>
</dbReference>
<sequence>MQTSAQDHADQGKPRAAGESTRAQGLADYPVFSLLHDSLLAAQHLSQHPQHPQQPRPPQPNAQPHHLQPPATSPRDQNNIDPAISGGAMLPPSQPPTQPGPPVEDESPKTYGKRPLSTSKRAAQNRAAQRAFRQRKESYIRKLEEQVKEYEVMSQEFKALQAENYQLREYVINLQSRLLDSQGEVPELPGNIDLNQPRAEISVPQPATRPGQGVSAPPQGSPQSQVSIANDDMNSLNRIAEAGLGMRKHPNEEAFLNNNFQARRGRGDEAADSSDTKTEPQTHGLPMVS</sequence>
<evidence type="ECO:0000256" key="4">
    <source>
        <dbReference type="ARBA" id="ARBA00023015"/>
    </source>
</evidence>
<evidence type="ECO:0000256" key="9">
    <source>
        <dbReference type="SAM" id="MobiDB-lite"/>
    </source>
</evidence>
<dbReference type="Gene3D" id="1.20.5.170">
    <property type="match status" value="1"/>
</dbReference>
<feature type="domain" description="BZIP" evidence="10">
    <location>
        <begin position="120"/>
        <end position="135"/>
    </location>
</feature>
<comment type="caution">
    <text evidence="11">The sequence shown here is derived from an EMBL/GenBank/DDBJ whole genome shotgun (WGS) entry which is preliminary data.</text>
</comment>
<feature type="compositionally biased region" description="Pro residues" evidence="9">
    <location>
        <begin position="92"/>
        <end position="102"/>
    </location>
</feature>
<evidence type="ECO:0000256" key="1">
    <source>
        <dbReference type="ARBA" id="ARBA00004049"/>
    </source>
</evidence>
<evidence type="ECO:0000313" key="11">
    <source>
        <dbReference type="EMBL" id="RDW86924.1"/>
    </source>
</evidence>
<dbReference type="PROSITE" id="PS00036">
    <property type="entry name" value="BZIP_BASIC"/>
    <property type="match status" value="1"/>
</dbReference>
<dbReference type="RefSeq" id="XP_026606448.1">
    <property type="nucleotide sequence ID" value="XM_026745582.1"/>
</dbReference>
<feature type="compositionally biased region" description="Basic and acidic residues" evidence="9">
    <location>
        <begin position="265"/>
        <end position="280"/>
    </location>
</feature>
<feature type="compositionally biased region" description="Pro residues" evidence="9">
    <location>
        <begin position="52"/>
        <end position="61"/>
    </location>
</feature>
<dbReference type="Pfam" id="PF00170">
    <property type="entry name" value="bZIP_1"/>
    <property type="match status" value="1"/>
</dbReference>
<comment type="subcellular location">
    <subcellularLocation>
        <location evidence="2">Nucleus</location>
    </subcellularLocation>
</comment>
<keyword evidence="5" id="KW-0238">DNA-binding</keyword>
<keyword evidence="4" id="KW-0805">Transcription regulation</keyword>
<dbReference type="PANTHER" id="PTHR40621:SF11">
    <property type="entry name" value="TRANSCRIPTION FACTOR KAPC-RELATED"/>
    <property type="match status" value="1"/>
</dbReference>
<feature type="region of interest" description="Disordered" evidence="9">
    <location>
        <begin position="1"/>
        <end position="24"/>
    </location>
</feature>
<proteinExistence type="inferred from homology"/>
<feature type="region of interest" description="Disordered" evidence="9">
    <location>
        <begin position="40"/>
        <end position="134"/>
    </location>
</feature>
<accession>A0A3D8SL49</accession>
<dbReference type="SMART" id="SM00338">
    <property type="entry name" value="BRLZ"/>
    <property type="match status" value="1"/>
</dbReference>
<evidence type="ECO:0000256" key="8">
    <source>
        <dbReference type="ARBA" id="ARBA00044067"/>
    </source>
</evidence>
<feature type="region of interest" description="Disordered" evidence="9">
    <location>
        <begin position="259"/>
        <end position="289"/>
    </location>
</feature>
<feature type="compositionally biased region" description="Low complexity" evidence="9">
    <location>
        <begin position="121"/>
        <end position="131"/>
    </location>
</feature>
<dbReference type="PANTHER" id="PTHR40621">
    <property type="entry name" value="TRANSCRIPTION FACTOR KAPC-RELATED"/>
    <property type="match status" value="1"/>
</dbReference>
<feature type="region of interest" description="Disordered" evidence="9">
    <location>
        <begin position="202"/>
        <end position="227"/>
    </location>
</feature>
<keyword evidence="12" id="KW-1185">Reference proteome</keyword>
<comment type="similarity">
    <text evidence="3">Belongs to the bZIP family.</text>
</comment>
<dbReference type="GeneID" id="38113936"/>
<protein>
    <recommendedName>
        <fullName evidence="8">Putative transcription factor kapC</fullName>
    </recommendedName>
</protein>